<name>A0AAV2JZA4_KNICA</name>
<keyword evidence="3" id="KW-1185">Reference proteome</keyword>
<proteinExistence type="predicted"/>
<sequence length="75" mass="8338">MKNSPSADRPPSLASRRNNLHEKHPTHLPILFKPPHPYQPPDESDHPAPPPPLFQRKTRQCAPHPAPAPHNSTGP</sequence>
<feature type="region of interest" description="Disordered" evidence="1">
    <location>
        <begin position="1"/>
        <end position="75"/>
    </location>
</feature>
<dbReference type="EMBL" id="OZ035837">
    <property type="protein sequence ID" value="CAL1581561.1"/>
    <property type="molecule type" value="Genomic_DNA"/>
</dbReference>
<evidence type="ECO:0000313" key="3">
    <source>
        <dbReference type="Proteomes" id="UP001497482"/>
    </source>
</evidence>
<gene>
    <name evidence="2" type="ORF">KC01_LOCUS12316</name>
</gene>
<evidence type="ECO:0000256" key="1">
    <source>
        <dbReference type="SAM" id="MobiDB-lite"/>
    </source>
</evidence>
<reference evidence="2 3" key="1">
    <citation type="submission" date="2024-04" db="EMBL/GenBank/DDBJ databases">
        <authorList>
            <person name="Waldvogel A.-M."/>
            <person name="Schoenle A."/>
        </authorList>
    </citation>
    <scope>NUCLEOTIDE SEQUENCE [LARGE SCALE GENOMIC DNA]</scope>
</reference>
<evidence type="ECO:0000313" key="2">
    <source>
        <dbReference type="EMBL" id="CAL1581561.1"/>
    </source>
</evidence>
<protein>
    <submittedName>
        <fullName evidence="2">Uncharacterized protein</fullName>
    </submittedName>
</protein>
<dbReference type="Proteomes" id="UP001497482">
    <property type="component" value="Chromosome 15"/>
</dbReference>
<dbReference type="AlphaFoldDB" id="A0AAV2JZA4"/>
<organism evidence="2 3">
    <name type="scientific">Knipowitschia caucasica</name>
    <name type="common">Caucasian dwarf goby</name>
    <name type="synonym">Pomatoschistus caucasicus</name>
    <dbReference type="NCBI Taxonomy" id="637954"/>
    <lineage>
        <taxon>Eukaryota</taxon>
        <taxon>Metazoa</taxon>
        <taxon>Chordata</taxon>
        <taxon>Craniata</taxon>
        <taxon>Vertebrata</taxon>
        <taxon>Euteleostomi</taxon>
        <taxon>Actinopterygii</taxon>
        <taxon>Neopterygii</taxon>
        <taxon>Teleostei</taxon>
        <taxon>Neoteleostei</taxon>
        <taxon>Acanthomorphata</taxon>
        <taxon>Gobiaria</taxon>
        <taxon>Gobiiformes</taxon>
        <taxon>Gobioidei</taxon>
        <taxon>Gobiidae</taxon>
        <taxon>Gobiinae</taxon>
        <taxon>Knipowitschia</taxon>
    </lineage>
</organism>
<accession>A0AAV2JZA4</accession>